<keyword evidence="2" id="KW-0288">FMN</keyword>
<dbReference type="AlphaFoldDB" id="A0A9D1EKX0"/>
<evidence type="ECO:0000313" key="4">
    <source>
        <dbReference type="EMBL" id="HIR93681.1"/>
    </source>
</evidence>
<keyword evidence="1" id="KW-0285">Flavoprotein</keyword>
<evidence type="ECO:0000313" key="5">
    <source>
        <dbReference type="Proteomes" id="UP000886841"/>
    </source>
</evidence>
<dbReference type="InterPro" id="IPR005025">
    <property type="entry name" value="FMN_Rdtase-like_dom"/>
</dbReference>
<dbReference type="InterPro" id="IPR051796">
    <property type="entry name" value="ISF_SsuE-like"/>
</dbReference>
<dbReference type="Pfam" id="PF03358">
    <property type="entry name" value="FMN_red"/>
    <property type="match status" value="1"/>
</dbReference>
<reference evidence="4" key="2">
    <citation type="journal article" date="2021" name="PeerJ">
        <title>Extensive microbial diversity within the chicken gut microbiome revealed by metagenomics and culture.</title>
        <authorList>
            <person name="Gilroy R."/>
            <person name="Ravi A."/>
            <person name="Getino M."/>
            <person name="Pursley I."/>
            <person name="Horton D.L."/>
            <person name="Alikhan N.F."/>
            <person name="Baker D."/>
            <person name="Gharbi K."/>
            <person name="Hall N."/>
            <person name="Watson M."/>
            <person name="Adriaenssens E.M."/>
            <person name="Foster-Nyarko E."/>
            <person name="Jarju S."/>
            <person name="Secka A."/>
            <person name="Antonio M."/>
            <person name="Oren A."/>
            <person name="Chaudhuri R.R."/>
            <person name="La Ragione R."/>
            <person name="Hildebrand F."/>
            <person name="Pallen M.J."/>
        </authorList>
    </citation>
    <scope>NUCLEOTIDE SEQUENCE</scope>
    <source>
        <strain evidence="4">ChiSxjej1B13-7041</strain>
    </source>
</reference>
<sequence>MKIVVLEGSPHKKGSSNMLAEQFVKGAKETGHNVEILHVAHMDMHPCIGCDHCGMNGECVHRDDNRIIRDALLGSDMVVFVTPIYYFGMSAQLKMVIDRFYSYTMKLSAKHLKAALITAAWDSNDDVMPYTAEHYKKLCRYMNFENCGMVLGTGCGSPSMTRGSRHMDTAYRLGKSL</sequence>
<comment type="caution">
    <text evidence="4">The sequence shown here is derived from an EMBL/GenBank/DDBJ whole genome shotgun (WGS) entry which is preliminary data.</text>
</comment>
<reference evidence="4" key="1">
    <citation type="submission" date="2020-10" db="EMBL/GenBank/DDBJ databases">
        <authorList>
            <person name="Gilroy R."/>
        </authorList>
    </citation>
    <scope>NUCLEOTIDE SEQUENCE</scope>
    <source>
        <strain evidence="4">ChiSxjej1B13-7041</strain>
    </source>
</reference>
<evidence type="ECO:0000256" key="2">
    <source>
        <dbReference type="ARBA" id="ARBA00022643"/>
    </source>
</evidence>
<dbReference type="GO" id="GO:0016491">
    <property type="term" value="F:oxidoreductase activity"/>
    <property type="evidence" value="ECO:0007669"/>
    <property type="project" value="InterPro"/>
</dbReference>
<evidence type="ECO:0000259" key="3">
    <source>
        <dbReference type="Pfam" id="PF03358"/>
    </source>
</evidence>
<evidence type="ECO:0000256" key="1">
    <source>
        <dbReference type="ARBA" id="ARBA00022630"/>
    </source>
</evidence>
<proteinExistence type="predicted"/>
<dbReference type="SUPFAM" id="SSF52218">
    <property type="entry name" value="Flavoproteins"/>
    <property type="match status" value="1"/>
</dbReference>
<dbReference type="EMBL" id="DVHU01000087">
    <property type="protein sequence ID" value="HIR93681.1"/>
    <property type="molecule type" value="Genomic_DNA"/>
</dbReference>
<feature type="domain" description="NADPH-dependent FMN reductase-like" evidence="3">
    <location>
        <begin position="1"/>
        <end position="104"/>
    </location>
</feature>
<organism evidence="4 5">
    <name type="scientific">Candidatus Egerieimonas intestinavium</name>
    <dbReference type="NCBI Taxonomy" id="2840777"/>
    <lineage>
        <taxon>Bacteria</taxon>
        <taxon>Bacillati</taxon>
        <taxon>Bacillota</taxon>
        <taxon>Clostridia</taxon>
        <taxon>Lachnospirales</taxon>
        <taxon>Lachnospiraceae</taxon>
        <taxon>Lachnospiraceae incertae sedis</taxon>
        <taxon>Candidatus Egerieimonas</taxon>
    </lineage>
</organism>
<dbReference type="Gene3D" id="3.40.50.360">
    <property type="match status" value="1"/>
</dbReference>
<dbReference type="PANTHER" id="PTHR43278">
    <property type="entry name" value="NAD(P)H-DEPENDENT FMN-CONTAINING OXIDOREDUCTASE YWQN-RELATED"/>
    <property type="match status" value="1"/>
</dbReference>
<dbReference type="PANTHER" id="PTHR43278:SF2">
    <property type="entry name" value="IRON-SULFUR FLAVOPROTEIN"/>
    <property type="match status" value="1"/>
</dbReference>
<gene>
    <name evidence="4" type="ORF">IAB98_09715</name>
</gene>
<protein>
    <submittedName>
        <fullName evidence="4">Flavodoxin family protein</fullName>
    </submittedName>
</protein>
<name>A0A9D1EKX0_9FIRM</name>
<dbReference type="InterPro" id="IPR029039">
    <property type="entry name" value="Flavoprotein-like_sf"/>
</dbReference>
<dbReference type="Proteomes" id="UP000886841">
    <property type="component" value="Unassembled WGS sequence"/>
</dbReference>
<accession>A0A9D1EKX0</accession>